<reference evidence="2" key="1">
    <citation type="journal article" date="2012" name="Nat. Biotechnol.">
        <title>Reference genome sequence of the model plant Setaria.</title>
        <authorList>
            <person name="Bennetzen J.L."/>
            <person name="Schmutz J."/>
            <person name="Wang H."/>
            <person name="Percifield R."/>
            <person name="Hawkins J."/>
            <person name="Pontaroli A.C."/>
            <person name="Estep M."/>
            <person name="Feng L."/>
            <person name="Vaughn J.N."/>
            <person name="Grimwood J."/>
            <person name="Jenkins J."/>
            <person name="Barry K."/>
            <person name="Lindquist E."/>
            <person name="Hellsten U."/>
            <person name="Deshpande S."/>
            <person name="Wang X."/>
            <person name="Wu X."/>
            <person name="Mitros T."/>
            <person name="Triplett J."/>
            <person name="Yang X."/>
            <person name="Ye C.Y."/>
            <person name="Mauro-Herrera M."/>
            <person name="Wang L."/>
            <person name="Li P."/>
            <person name="Sharma M."/>
            <person name="Sharma R."/>
            <person name="Ronald P.C."/>
            <person name="Panaud O."/>
            <person name="Kellogg E.A."/>
            <person name="Brutnell T.P."/>
            <person name="Doust A.N."/>
            <person name="Tuskan G.A."/>
            <person name="Rokhsar D."/>
            <person name="Devos K.M."/>
        </authorList>
    </citation>
    <scope>NUCLEOTIDE SEQUENCE [LARGE SCALE GENOMIC DNA]</scope>
    <source>
        <strain evidence="2">cv. Yugu1</strain>
    </source>
</reference>
<accession>K3ZBE3</accession>
<dbReference type="Proteomes" id="UP000004995">
    <property type="component" value="Unassembled WGS sequence"/>
</dbReference>
<evidence type="ECO:0000313" key="1">
    <source>
        <dbReference type="EnsemblPlants" id="KQL13928"/>
    </source>
</evidence>
<name>K3ZBE3_SETIT</name>
<organism evidence="1 2">
    <name type="scientific">Setaria italica</name>
    <name type="common">Foxtail millet</name>
    <name type="synonym">Panicum italicum</name>
    <dbReference type="NCBI Taxonomy" id="4555"/>
    <lineage>
        <taxon>Eukaryota</taxon>
        <taxon>Viridiplantae</taxon>
        <taxon>Streptophyta</taxon>
        <taxon>Embryophyta</taxon>
        <taxon>Tracheophyta</taxon>
        <taxon>Spermatophyta</taxon>
        <taxon>Magnoliopsida</taxon>
        <taxon>Liliopsida</taxon>
        <taxon>Poales</taxon>
        <taxon>Poaceae</taxon>
        <taxon>PACMAD clade</taxon>
        <taxon>Panicoideae</taxon>
        <taxon>Panicodae</taxon>
        <taxon>Paniceae</taxon>
        <taxon>Cenchrinae</taxon>
        <taxon>Setaria</taxon>
    </lineage>
</organism>
<dbReference type="HOGENOM" id="CLU_2642727_0_0_1"/>
<dbReference type="EMBL" id="AGNK02001494">
    <property type="status" value="NOT_ANNOTATED_CDS"/>
    <property type="molecule type" value="Genomic_DNA"/>
</dbReference>
<evidence type="ECO:0000313" key="2">
    <source>
        <dbReference type="Proteomes" id="UP000004995"/>
    </source>
</evidence>
<sequence length="77" mass="8805">MLPISYGKLKNNILKQVMFLKDGEAAYLLWEVNKQQINIGNEKILHLSKQHWFAVTDLSKHGINTTSSSSSLENMCR</sequence>
<dbReference type="Gramene" id="KQL13928">
    <property type="protein sequence ID" value="KQL13928"/>
    <property type="gene ID" value="SETIT_023864mg"/>
</dbReference>
<dbReference type="EnsemblPlants" id="KQL13928">
    <property type="protein sequence ID" value="KQL13928"/>
    <property type="gene ID" value="SETIT_023864mg"/>
</dbReference>
<keyword evidence="2" id="KW-1185">Reference proteome</keyword>
<reference evidence="1" key="2">
    <citation type="submission" date="2018-08" db="UniProtKB">
        <authorList>
            <consortium name="EnsemblPlants"/>
        </authorList>
    </citation>
    <scope>IDENTIFICATION</scope>
    <source>
        <strain evidence="1">Yugu1</strain>
    </source>
</reference>
<protein>
    <submittedName>
        <fullName evidence="1">Uncharacterized protein</fullName>
    </submittedName>
</protein>
<dbReference type="InParanoid" id="K3ZBE3"/>
<dbReference type="AlphaFoldDB" id="K3ZBE3"/>
<proteinExistence type="predicted"/>